<reference evidence="13" key="1">
    <citation type="submission" date="2008-04" db="EMBL/GenBank/DDBJ databases">
        <title>Different hatching strategy in embryos of two species in the same order, Pacific herring Clupea pallasi and Japanese anchovy Engraulis japonicus belonging to Clupeiformes, and its environmental adaptation.</title>
        <authorList>
            <person name="Kawaguchi M."/>
            <person name="Fujita H."/>
            <person name="Yoshizaki N."/>
            <person name="Hiroi J."/>
            <person name="Okouchi H."/>
            <person name="Nagakura Y."/>
            <person name="Noda T."/>
            <person name="Kikkawa T."/>
            <person name="Minowa Y."/>
            <person name="Watanabe S."/>
            <person name="Katayama S."/>
            <person name="Iwamuro S."/>
            <person name="Iuchi I."/>
            <person name="Yasumasu S."/>
        </authorList>
    </citation>
    <scope>NUCLEOTIDE SEQUENCE</scope>
</reference>
<evidence type="ECO:0000313" key="13">
    <source>
        <dbReference type="EMBL" id="BAG74353.1"/>
    </source>
</evidence>
<dbReference type="GO" id="GO:0008270">
    <property type="term" value="F:zinc ion binding"/>
    <property type="evidence" value="ECO:0007669"/>
    <property type="project" value="UniProtKB-UniRule"/>
</dbReference>
<keyword evidence="2 9" id="KW-0479">Metal-binding</keyword>
<evidence type="ECO:0000256" key="7">
    <source>
        <dbReference type="ARBA" id="ARBA00023145"/>
    </source>
</evidence>
<comment type="cofactor">
    <cofactor evidence="9 10">
        <name>Zn(2+)</name>
        <dbReference type="ChEBI" id="CHEBI:29105"/>
    </cofactor>
    <text evidence="9 10">Binds 1 zinc ion per subunit.</text>
</comment>
<dbReference type="InterPro" id="IPR024079">
    <property type="entry name" value="MetalloPept_cat_dom_sf"/>
</dbReference>
<feature type="chain" id="PRO_5005123514" description="Metalloendopeptidase" evidence="10">
    <location>
        <begin position="21"/>
        <end position="294"/>
    </location>
</feature>
<dbReference type="AlphaFoldDB" id="B5UA85"/>
<feature type="compositionally biased region" description="Polar residues" evidence="11">
    <location>
        <begin position="44"/>
        <end position="55"/>
    </location>
</feature>
<evidence type="ECO:0000256" key="2">
    <source>
        <dbReference type="ARBA" id="ARBA00022723"/>
    </source>
</evidence>
<evidence type="ECO:0000256" key="4">
    <source>
        <dbReference type="ARBA" id="ARBA00022801"/>
    </source>
</evidence>
<comment type="caution">
    <text evidence="9">Lacks conserved residue(s) required for the propagation of feature annotation.</text>
</comment>
<dbReference type="Pfam" id="PF01400">
    <property type="entry name" value="Astacin"/>
    <property type="match status" value="1"/>
</dbReference>
<feature type="active site" evidence="9">
    <location>
        <position position="195"/>
    </location>
</feature>
<keyword evidence="4 9" id="KW-0378">Hydrolase</keyword>
<keyword evidence="5 9" id="KW-0862">Zinc</keyword>
<dbReference type="InterPro" id="IPR001506">
    <property type="entry name" value="Peptidase_M12A"/>
</dbReference>
<dbReference type="GO" id="GO:0004222">
    <property type="term" value="F:metalloendopeptidase activity"/>
    <property type="evidence" value="ECO:0007669"/>
    <property type="project" value="UniProtKB-UniRule"/>
</dbReference>
<feature type="binding site" evidence="9">
    <location>
        <position position="194"/>
    </location>
    <ligand>
        <name>Zn(2+)</name>
        <dbReference type="ChEBI" id="CHEBI:29105"/>
        <note>catalytic</note>
    </ligand>
</feature>
<dbReference type="EC" id="3.4.24.-" evidence="10"/>
<keyword evidence="1 9" id="KW-0645">Protease</keyword>
<protein>
    <recommendedName>
        <fullName evidence="10">Metalloendopeptidase</fullName>
        <ecNumber evidence="10">3.4.24.-</ecNumber>
    </recommendedName>
</protein>
<feature type="binding site" evidence="9">
    <location>
        <position position="204"/>
    </location>
    <ligand>
        <name>Zn(2+)</name>
        <dbReference type="ChEBI" id="CHEBI:29105"/>
        <note>catalytic</note>
    </ligand>
</feature>
<name>B5UA85_ENGJA</name>
<feature type="domain" description="Peptidase M12A" evidence="12">
    <location>
        <begin position="96"/>
        <end position="294"/>
    </location>
</feature>
<dbReference type="MEROPS" id="M12.007"/>
<keyword evidence="7" id="KW-0865">Zymogen</keyword>
<dbReference type="PRINTS" id="PR00480">
    <property type="entry name" value="ASTACIN"/>
</dbReference>
<keyword evidence="3 10" id="KW-0732">Signal</keyword>
<dbReference type="Gene3D" id="3.40.390.10">
    <property type="entry name" value="Collagenase (Catalytic Domain)"/>
    <property type="match status" value="1"/>
</dbReference>
<evidence type="ECO:0000256" key="11">
    <source>
        <dbReference type="SAM" id="MobiDB-lite"/>
    </source>
</evidence>
<dbReference type="PROSITE" id="PS51864">
    <property type="entry name" value="ASTACIN"/>
    <property type="match status" value="1"/>
</dbReference>
<organism evidence="13">
    <name type="scientific">Engraulis japonicus</name>
    <name type="common">Japanese anchovy</name>
    <dbReference type="NCBI Taxonomy" id="42892"/>
    <lineage>
        <taxon>Eukaryota</taxon>
        <taxon>Metazoa</taxon>
        <taxon>Chordata</taxon>
        <taxon>Craniata</taxon>
        <taxon>Vertebrata</taxon>
        <taxon>Euteleostomi</taxon>
        <taxon>Actinopterygii</taxon>
        <taxon>Neopterygii</taxon>
        <taxon>Teleostei</taxon>
        <taxon>Clupei</taxon>
        <taxon>Clupeiformes</taxon>
        <taxon>Clupeoidei</taxon>
        <taxon>Engraulidae</taxon>
        <taxon>Engraulinae</taxon>
        <taxon>Engraulis</taxon>
    </lineage>
</organism>
<keyword evidence="8" id="KW-1015">Disulfide bond</keyword>
<gene>
    <name evidence="13" type="primary">AcHE2</name>
</gene>
<dbReference type="PANTHER" id="PTHR10127:SF839">
    <property type="entry name" value="HATCHING ENZYME 1.2-RELATED"/>
    <property type="match status" value="1"/>
</dbReference>
<dbReference type="FunFam" id="3.40.390.10:FF:000040">
    <property type="entry name" value="Metalloendopeptidase"/>
    <property type="match status" value="1"/>
</dbReference>
<dbReference type="InterPro" id="IPR034039">
    <property type="entry name" value="ZnMP_hatching_enz"/>
</dbReference>
<dbReference type="EMBL" id="AB433588">
    <property type="protein sequence ID" value="BAG74353.1"/>
    <property type="molecule type" value="mRNA"/>
</dbReference>
<accession>B5UA85</accession>
<evidence type="ECO:0000259" key="12">
    <source>
        <dbReference type="PROSITE" id="PS51864"/>
    </source>
</evidence>
<evidence type="ECO:0000256" key="10">
    <source>
        <dbReference type="RuleBase" id="RU361183"/>
    </source>
</evidence>
<dbReference type="InterPro" id="IPR006026">
    <property type="entry name" value="Peptidase_Metallo"/>
</dbReference>
<sequence>MDLRASISLLLLLLIGLSHALPATEEDAEDESHAFSDEPEDSDVTTTETPETSNYADEETDPEEPDYDLTTQILDTNNASTEFLMEGDLVAPKTRNALACWNNQCLWRKSRSGKVEVPYTISRAFPSHERARISRAMDSFHRQSCIRFVPRSRQRAFITIENRDGCFSSLGRTGGRQVLSLNRRGCMVHGIIQHELLHALGFQHEQTRSDRDRYVKINWQYIQSNTRHNFRKRNTNNLGTGYDYSSVLHYGRYAFTTRRGAETITPYPNRRVQIGQRTRMSRNDILRLNRLYRC</sequence>
<evidence type="ECO:0000256" key="1">
    <source>
        <dbReference type="ARBA" id="ARBA00022670"/>
    </source>
</evidence>
<feature type="region of interest" description="Disordered" evidence="11">
    <location>
        <begin position="25"/>
        <end position="67"/>
    </location>
</feature>
<evidence type="ECO:0000256" key="9">
    <source>
        <dbReference type="PROSITE-ProRule" id="PRU01211"/>
    </source>
</evidence>
<evidence type="ECO:0000256" key="8">
    <source>
        <dbReference type="ARBA" id="ARBA00023157"/>
    </source>
</evidence>
<feature type="binding site" evidence="9">
    <location>
        <position position="198"/>
    </location>
    <ligand>
        <name>Zn(2+)</name>
        <dbReference type="ChEBI" id="CHEBI:29105"/>
        <note>catalytic</note>
    </ligand>
</feature>
<keyword evidence="6 9" id="KW-0482">Metalloprotease</keyword>
<dbReference type="PANTHER" id="PTHR10127">
    <property type="entry name" value="DISCOIDIN, CUB, EGF, LAMININ , AND ZINC METALLOPROTEASE DOMAIN CONTAINING"/>
    <property type="match status" value="1"/>
</dbReference>
<dbReference type="GO" id="GO:0006508">
    <property type="term" value="P:proteolysis"/>
    <property type="evidence" value="ECO:0007669"/>
    <property type="project" value="UniProtKB-KW"/>
</dbReference>
<evidence type="ECO:0000256" key="3">
    <source>
        <dbReference type="ARBA" id="ARBA00022729"/>
    </source>
</evidence>
<evidence type="ECO:0000256" key="5">
    <source>
        <dbReference type="ARBA" id="ARBA00022833"/>
    </source>
</evidence>
<dbReference type="SMART" id="SM00235">
    <property type="entry name" value="ZnMc"/>
    <property type="match status" value="1"/>
</dbReference>
<dbReference type="CDD" id="cd04283">
    <property type="entry name" value="ZnMc_hatching_enzyme"/>
    <property type="match status" value="1"/>
</dbReference>
<evidence type="ECO:0000256" key="6">
    <source>
        <dbReference type="ARBA" id="ARBA00023049"/>
    </source>
</evidence>
<proteinExistence type="evidence at transcript level"/>
<feature type="signal peptide" evidence="10">
    <location>
        <begin position="1"/>
        <end position="20"/>
    </location>
</feature>
<feature type="compositionally biased region" description="Acidic residues" evidence="11">
    <location>
        <begin position="56"/>
        <end position="67"/>
    </location>
</feature>
<dbReference type="SUPFAM" id="SSF55486">
    <property type="entry name" value="Metalloproteases ('zincins'), catalytic domain"/>
    <property type="match status" value="1"/>
</dbReference>